<evidence type="ECO:0000256" key="2">
    <source>
        <dbReference type="ARBA" id="ARBA00012438"/>
    </source>
</evidence>
<name>A0ABU1K4X0_9FLAO</name>
<feature type="transmembrane region" description="Helical" evidence="6">
    <location>
        <begin position="12"/>
        <end position="32"/>
    </location>
</feature>
<evidence type="ECO:0000313" key="7">
    <source>
        <dbReference type="EMBL" id="MDR6300660.1"/>
    </source>
</evidence>
<organism evidence="7 8">
    <name type="scientific">Mesonia maritima</name>
    <dbReference type="NCBI Taxonomy" id="1793873"/>
    <lineage>
        <taxon>Bacteria</taxon>
        <taxon>Pseudomonadati</taxon>
        <taxon>Bacteroidota</taxon>
        <taxon>Flavobacteriia</taxon>
        <taxon>Flavobacteriales</taxon>
        <taxon>Flavobacteriaceae</taxon>
        <taxon>Mesonia</taxon>
    </lineage>
</organism>
<keyword evidence="6" id="KW-0472">Membrane</keyword>
<dbReference type="InterPro" id="IPR050482">
    <property type="entry name" value="Sensor_HK_TwoCompSys"/>
</dbReference>
<evidence type="ECO:0000256" key="1">
    <source>
        <dbReference type="ARBA" id="ARBA00000085"/>
    </source>
</evidence>
<dbReference type="EC" id="2.7.13.3" evidence="2"/>
<reference evidence="7 8" key="1">
    <citation type="submission" date="2023-07" db="EMBL/GenBank/DDBJ databases">
        <title>Genomic Encyclopedia of Type Strains, Phase IV (KMG-IV): sequencing the most valuable type-strain genomes for metagenomic binning, comparative biology and taxonomic classification.</title>
        <authorList>
            <person name="Goeker M."/>
        </authorList>
    </citation>
    <scope>NUCLEOTIDE SEQUENCE [LARGE SCALE GENOMIC DNA]</scope>
    <source>
        <strain evidence="7 8">DSM 102814</strain>
    </source>
</reference>
<evidence type="ECO:0000256" key="5">
    <source>
        <dbReference type="ARBA" id="ARBA00023012"/>
    </source>
</evidence>
<keyword evidence="6" id="KW-0812">Transmembrane</keyword>
<accession>A0ABU1K4X0</accession>
<sequence>MENESELKLFFWLGTAIMIGLVCLILLLTVIYQKKLHKIKQEEAENLLKISLESEKRERKRISSDLHDSVMGDLNAIRNYLAILDNTEQNSKIHKNPILGEVEIALQTMQENIQGISYNLMPPSLDSSGLVATLENYFERIQKWNNKTIHFQHKPSKISVAENIGYELYRISQELINNMIKYGNVKFIFFYLECDENLLRLTVKDDGIPFDFYESVKNSRGMGLKNIQSRIKQIEAELEQIPIEKGNELVITIKNLS</sequence>
<dbReference type="RefSeq" id="WP_309727556.1">
    <property type="nucleotide sequence ID" value="NZ_JAVDQA010000002.1"/>
</dbReference>
<dbReference type="Gene3D" id="3.30.565.10">
    <property type="entry name" value="Histidine kinase-like ATPase, C-terminal domain"/>
    <property type="match status" value="1"/>
</dbReference>
<comment type="catalytic activity">
    <reaction evidence="1">
        <text>ATP + protein L-histidine = ADP + protein N-phospho-L-histidine.</text>
        <dbReference type="EC" id="2.7.13.3"/>
    </reaction>
</comment>
<protein>
    <recommendedName>
        <fullName evidence="2">histidine kinase</fullName>
        <ecNumber evidence="2">2.7.13.3</ecNumber>
    </recommendedName>
</protein>
<proteinExistence type="predicted"/>
<dbReference type="InterPro" id="IPR036890">
    <property type="entry name" value="HATPase_C_sf"/>
</dbReference>
<dbReference type="Proteomes" id="UP001257659">
    <property type="component" value="Unassembled WGS sequence"/>
</dbReference>
<dbReference type="PANTHER" id="PTHR24421:SF10">
    <property type="entry name" value="NITRATE_NITRITE SENSOR PROTEIN NARQ"/>
    <property type="match status" value="1"/>
</dbReference>
<keyword evidence="6" id="KW-1133">Transmembrane helix</keyword>
<evidence type="ECO:0000256" key="3">
    <source>
        <dbReference type="ARBA" id="ARBA00022679"/>
    </source>
</evidence>
<keyword evidence="4 7" id="KW-0418">Kinase</keyword>
<dbReference type="Gene3D" id="1.20.5.1930">
    <property type="match status" value="1"/>
</dbReference>
<dbReference type="EMBL" id="JAVDQA010000002">
    <property type="protein sequence ID" value="MDR6300660.1"/>
    <property type="molecule type" value="Genomic_DNA"/>
</dbReference>
<evidence type="ECO:0000313" key="8">
    <source>
        <dbReference type="Proteomes" id="UP001257659"/>
    </source>
</evidence>
<dbReference type="PANTHER" id="PTHR24421">
    <property type="entry name" value="NITRATE/NITRITE SENSOR PROTEIN NARX-RELATED"/>
    <property type="match status" value="1"/>
</dbReference>
<gene>
    <name evidence="7" type="ORF">GGR31_001291</name>
</gene>
<dbReference type="SUPFAM" id="SSF55874">
    <property type="entry name" value="ATPase domain of HSP90 chaperone/DNA topoisomerase II/histidine kinase"/>
    <property type="match status" value="1"/>
</dbReference>
<evidence type="ECO:0000256" key="4">
    <source>
        <dbReference type="ARBA" id="ARBA00022777"/>
    </source>
</evidence>
<comment type="caution">
    <text evidence="7">The sequence shown here is derived from an EMBL/GenBank/DDBJ whole genome shotgun (WGS) entry which is preliminary data.</text>
</comment>
<keyword evidence="3" id="KW-0808">Transferase</keyword>
<evidence type="ECO:0000256" key="6">
    <source>
        <dbReference type="SAM" id="Phobius"/>
    </source>
</evidence>
<keyword evidence="5" id="KW-0902">Two-component regulatory system</keyword>
<keyword evidence="8" id="KW-1185">Reference proteome</keyword>
<dbReference type="GO" id="GO:0016301">
    <property type="term" value="F:kinase activity"/>
    <property type="evidence" value="ECO:0007669"/>
    <property type="project" value="UniProtKB-KW"/>
</dbReference>